<dbReference type="RefSeq" id="WP_136386855.1">
    <property type="nucleotide sequence ID" value="NZ_SSOD01000022.1"/>
</dbReference>
<reference evidence="2 3" key="1">
    <citation type="submission" date="2019-04" db="EMBL/GenBank/DDBJ databases">
        <title>Azoarcus rhizosphaerae sp. nov. isolated from rhizosphere of Ficus religiosa.</title>
        <authorList>
            <person name="Lin S.-Y."/>
            <person name="Hameed A."/>
            <person name="Hsu Y.-H."/>
            <person name="Young C.-C."/>
        </authorList>
    </citation>
    <scope>NUCLEOTIDE SEQUENCE [LARGE SCALE GENOMIC DNA]</scope>
    <source>
        <strain evidence="2 3">CC-YHH848</strain>
    </source>
</reference>
<name>A0A4S4AAM2_9RHOO</name>
<organism evidence="2 3">
    <name type="scientific">Pseudothauera rhizosphaerae</name>
    <dbReference type="NCBI Taxonomy" id="2565932"/>
    <lineage>
        <taxon>Bacteria</taxon>
        <taxon>Pseudomonadati</taxon>
        <taxon>Pseudomonadota</taxon>
        <taxon>Betaproteobacteria</taxon>
        <taxon>Rhodocyclales</taxon>
        <taxon>Zoogloeaceae</taxon>
        <taxon>Pseudothauera</taxon>
    </lineage>
</organism>
<gene>
    <name evidence="2" type="ORF">E6O51_20345</name>
</gene>
<dbReference type="Proteomes" id="UP000307956">
    <property type="component" value="Unassembled WGS sequence"/>
</dbReference>
<dbReference type="AlphaFoldDB" id="A0A4S4AAM2"/>
<feature type="region of interest" description="Disordered" evidence="1">
    <location>
        <begin position="1"/>
        <end position="37"/>
    </location>
</feature>
<comment type="caution">
    <text evidence="2">The sequence shown here is derived from an EMBL/GenBank/DDBJ whole genome shotgun (WGS) entry which is preliminary data.</text>
</comment>
<evidence type="ECO:0000256" key="1">
    <source>
        <dbReference type="SAM" id="MobiDB-lite"/>
    </source>
</evidence>
<dbReference type="EMBL" id="SSOD01000022">
    <property type="protein sequence ID" value="THF55939.1"/>
    <property type="molecule type" value="Genomic_DNA"/>
</dbReference>
<proteinExistence type="predicted"/>
<feature type="region of interest" description="Disordered" evidence="1">
    <location>
        <begin position="74"/>
        <end position="96"/>
    </location>
</feature>
<accession>A0A4S4AAM2</accession>
<sequence length="96" mass="10837">MVWPFTRRQSAAPEPSPVDDEPRLSRRASDSTDIPMDGIFSMRIPHELRILGARKARVMGLSLGEYMRHLLAKAVDSDDENLPEPDDARALRKGRP</sequence>
<evidence type="ECO:0000313" key="2">
    <source>
        <dbReference type="EMBL" id="THF55939.1"/>
    </source>
</evidence>
<keyword evidence="3" id="KW-1185">Reference proteome</keyword>
<feature type="compositionally biased region" description="Basic and acidic residues" evidence="1">
    <location>
        <begin position="20"/>
        <end position="30"/>
    </location>
</feature>
<protein>
    <submittedName>
        <fullName evidence="2">Uncharacterized protein</fullName>
    </submittedName>
</protein>
<evidence type="ECO:0000313" key="3">
    <source>
        <dbReference type="Proteomes" id="UP000307956"/>
    </source>
</evidence>